<protein>
    <submittedName>
        <fullName evidence="1">Alpha/beta hydrolase</fullName>
    </submittedName>
</protein>
<evidence type="ECO:0000313" key="1">
    <source>
        <dbReference type="EMBL" id="MFC7443015.1"/>
    </source>
</evidence>
<proteinExistence type="predicted"/>
<accession>A0ABW2RPW8</accession>
<dbReference type="Pfam" id="PF00756">
    <property type="entry name" value="Esterase"/>
    <property type="match status" value="1"/>
</dbReference>
<comment type="caution">
    <text evidence="1">The sequence shown here is derived from an EMBL/GenBank/DDBJ whole genome shotgun (WGS) entry which is preliminary data.</text>
</comment>
<sequence>MAKRTIKKELVTSRFLDETKEILVYLPPGHEALSNLPMLVLHDGPDYFNLGRIVTQATSLIEAGELKPFVMVAIPVNKERRTSEYSPAGQRQPYHIRMVIEELLPLVRERYPVSQEREDLVIGGSSLGGTVSLHLALQHPTVCSQVLSQSGAFLQQTIDEVMRQPSLSHLRVYQSIGLSETAVPTHMGTLDLVARNREMKQHLQEQGAQVIYHEEEGDHTWGFWQRELPRALRLFFGKVE</sequence>
<dbReference type="PANTHER" id="PTHR48098:SF3">
    <property type="entry name" value="IRON(III) ENTEROBACTIN ESTERASE"/>
    <property type="match status" value="1"/>
</dbReference>
<keyword evidence="2" id="KW-1185">Reference proteome</keyword>
<name>A0ABW2RPW8_9BACL</name>
<evidence type="ECO:0000313" key="2">
    <source>
        <dbReference type="Proteomes" id="UP001596500"/>
    </source>
</evidence>
<reference evidence="2" key="1">
    <citation type="journal article" date="2019" name="Int. J. Syst. Evol. Microbiol.">
        <title>The Global Catalogue of Microorganisms (GCM) 10K type strain sequencing project: providing services to taxonomists for standard genome sequencing and annotation.</title>
        <authorList>
            <consortium name="The Broad Institute Genomics Platform"/>
            <consortium name="The Broad Institute Genome Sequencing Center for Infectious Disease"/>
            <person name="Wu L."/>
            <person name="Ma J."/>
        </authorList>
    </citation>
    <scope>NUCLEOTIDE SEQUENCE [LARGE SCALE GENOMIC DNA]</scope>
    <source>
        <strain evidence="2">CGMCC 1.12942</strain>
    </source>
</reference>
<dbReference type="RefSeq" id="WP_379867298.1">
    <property type="nucleotide sequence ID" value="NZ_JBHTBW010000069.1"/>
</dbReference>
<gene>
    <name evidence="1" type="ORF">ACFQNG_18255</name>
</gene>
<dbReference type="Gene3D" id="3.40.50.1820">
    <property type="entry name" value="alpha/beta hydrolase"/>
    <property type="match status" value="1"/>
</dbReference>
<dbReference type="Proteomes" id="UP001596500">
    <property type="component" value="Unassembled WGS sequence"/>
</dbReference>
<dbReference type="InterPro" id="IPR050583">
    <property type="entry name" value="Mycobacterial_A85_antigen"/>
</dbReference>
<dbReference type="EMBL" id="JBHTBW010000069">
    <property type="protein sequence ID" value="MFC7443015.1"/>
    <property type="molecule type" value="Genomic_DNA"/>
</dbReference>
<organism evidence="1 2">
    <name type="scientific">Laceyella putida</name>
    <dbReference type="NCBI Taxonomy" id="110101"/>
    <lineage>
        <taxon>Bacteria</taxon>
        <taxon>Bacillati</taxon>
        <taxon>Bacillota</taxon>
        <taxon>Bacilli</taxon>
        <taxon>Bacillales</taxon>
        <taxon>Thermoactinomycetaceae</taxon>
        <taxon>Laceyella</taxon>
    </lineage>
</organism>
<dbReference type="InterPro" id="IPR029058">
    <property type="entry name" value="AB_hydrolase_fold"/>
</dbReference>
<keyword evidence="1" id="KW-0378">Hydrolase</keyword>
<dbReference type="InterPro" id="IPR000801">
    <property type="entry name" value="Esterase-like"/>
</dbReference>
<dbReference type="GO" id="GO:0016787">
    <property type="term" value="F:hydrolase activity"/>
    <property type="evidence" value="ECO:0007669"/>
    <property type="project" value="UniProtKB-KW"/>
</dbReference>
<dbReference type="SUPFAM" id="SSF53474">
    <property type="entry name" value="alpha/beta-Hydrolases"/>
    <property type="match status" value="1"/>
</dbReference>
<dbReference type="PANTHER" id="PTHR48098">
    <property type="entry name" value="ENTEROCHELIN ESTERASE-RELATED"/>
    <property type="match status" value="1"/>
</dbReference>